<accession>A0ACB7H8N5</accession>
<organism evidence="1 2">
    <name type="scientific">Manihot esculenta</name>
    <name type="common">Cassava</name>
    <name type="synonym">Jatropha manihot</name>
    <dbReference type="NCBI Taxonomy" id="3983"/>
    <lineage>
        <taxon>Eukaryota</taxon>
        <taxon>Viridiplantae</taxon>
        <taxon>Streptophyta</taxon>
        <taxon>Embryophyta</taxon>
        <taxon>Tracheophyta</taxon>
        <taxon>Spermatophyta</taxon>
        <taxon>Magnoliopsida</taxon>
        <taxon>eudicotyledons</taxon>
        <taxon>Gunneridae</taxon>
        <taxon>Pentapetalae</taxon>
        <taxon>rosids</taxon>
        <taxon>fabids</taxon>
        <taxon>Malpighiales</taxon>
        <taxon>Euphorbiaceae</taxon>
        <taxon>Crotonoideae</taxon>
        <taxon>Manihoteae</taxon>
        <taxon>Manihot</taxon>
    </lineage>
</organism>
<keyword evidence="2" id="KW-1185">Reference proteome</keyword>
<gene>
    <name evidence="1" type="ORF">MANES_09G068812v8</name>
</gene>
<dbReference type="EMBL" id="CM004395">
    <property type="protein sequence ID" value="KAG8647261.1"/>
    <property type="molecule type" value="Genomic_DNA"/>
</dbReference>
<protein>
    <submittedName>
        <fullName evidence="1">Uncharacterized protein</fullName>
    </submittedName>
</protein>
<reference evidence="2" key="1">
    <citation type="journal article" date="2016" name="Nat. Biotechnol.">
        <title>Sequencing wild and cultivated cassava and related species reveals extensive interspecific hybridization and genetic diversity.</title>
        <authorList>
            <person name="Bredeson J.V."/>
            <person name="Lyons J.B."/>
            <person name="Prochnik S.E."/>
            <person name="Wu G.A."/>
            <person name="Ha C.M."/>
            <person name="Edsinger-Gonzales E."/>
            <person name="Grimwood J."/>
            <person name="Schmutz J."/>
            <person name="Rabbi I.Y."/>
            <person name="Egesi C."/>
            <person name="Nauluvula P."/>
            <person name="Lebot V."/>
            <person name="Ndunguru J."/>
            <person name="Mkamilo G."/>
            <person name="Bart R.S."/>
            <person name="Setter T.L."/>
            <person name="Gleadow R.M."/>
            <person name="Kulakow P."/>
            <person name="Ferguson M.E."/>
            <person name="Rounsley S."/>
            <person name="Rokhsar D.S."/>
        </authorList>
    </citation>
    <scope>NUCLEOTIDE SEQUENCE [LARGE SCALE GENOMIC DNA]</scope>
    <source>
        <strain evidence="2">cv. AM560-2</strain>
    </source>
</reference>
<dbReference type="Proteomes" id="UP000091857">
    <property type="component" value="Chromosome 9"/>
</dbReference>
<proteinExistence type="predicted"/>
<name>A0ACB7H8N5_MANES</name>
<evidence type="ECO:0000313" key="1">
    <source>
        <dbReference type="EMBL" id="KAG8647261.1"/>
    </source>
</evidence>
<comment type="caution">
    <text evidence="1">The sequence shown here is derived from an EMBL/GenBank/DDBJ whole genome shotgun (WGS) entry which is preliminary data.</text>
</comment>
<evidence type="ECO:0000313" key="2">
    <source>
        <dbReference type="Proteomes" id="UP000091857"/>
    </source>
</evidence>
<sequence length="151" mass="17381">MKLRPSLLFLSILIHFRLSYPYSCFLLVWCPRKFCVEFQEIMEAHMNQGGIQHLVSAEREAQQVVNDARNAKMARLKQAKEEADRAIGEYRVQLEHEFQRKVEGTSGDSSSNVQRLEKETGARISHLKNESGRVSHDIVNMLLKHVTTVTN</sequence>